<dbReference type="InterPro" id="IPR024079">
    <property type="entry name" value="MetalloPept_cat_dom_sf"/>
</dbReference>
<keyword evidence="4" id="KW-0479">Metal-binding</keyword>
<evidence type="ECO:0000256" key="5">
    <source>
        <dbReference type="ARBA" id="ARBA00022729"/>
    </source>
</evidence>
<dbReference type="GO" id="GO:0030198">
    <property type="term" value="P:extracellular matrix organization"/>
    <property type="evidence" value="ECO:0007669"/>
    <property type="project" value="TreeGrafter"/>
</dbReference>
<comment type="similarity">
    <text evidence="2">Belongs to the peptidase M10A family.</text>
</comment>
<evidence type="ECO:0000313" key="10">
    <source>
        <dbReference type="EMBL" id="JAH88214.1"/>
    </source>
</evidence>
<dbReference type="InterPro" id="IPR001818">
    <property type="entry name" value="Pept_M10_metallopeptidase"/>
</dbReference>
<reference evidence="10" key="2">
    <citation type="journal article" date="2015" name="Fish Shellfish Immunol.">
        <title>Early steps in the European eel (Anguilla anguilla)-Vibrio vulnificus interaction in the gills: Role of the RtxA13 toxin.</title>
        <authorList>
            <person name="Callol A."/>
            <person name="Pajuelo D."/>
            <person name="Ebbesson L."/>
            <person name="Teles M."/>
            <person name="MacKenzie S."/>
            <person name="Amaro C."/>
        </authorList>
    </citation>
    <scope>NUCLEOTIDE SEQUENCE</scope>
</reference>
<dbReference type="PANTHER" id="PTHR10201:SF291">
    <property type="entry name" value="MATRIX METALLOPROTEINASE 1, ISOFORM C-RELATED"/>
    <property type="match status" value="1"/>
</dbReference>
<accession>A0A0E9WCS7</accession>
<dbReference type="GO" id="GO:0008270">
    <property type="term" value="F:zinc ion binding"/>
    <property type="evidence" value="ECO:0007669"/>
    <property type="project" value="InterPro"/>
</dbReference>
<dbReference type="Gene3D" id="3.40.390.10">
    <property type="entry name" value="Collagenase (Catalytic Domain)"/>
    <property type="match status" value="1"/>
</dbReference>
<comment type="cofactor">
    <cofactor evidence="1">
        <name>Zn(2+)</name>
        <dbReference type="ChEBI" id="CHEBI:29105"/>
    </cofactor>
</comment>
<keyword evidence="5" id="KW-0732">Signal</keyword>
<keyword evidence="8" id="KW-0482">Metalloprotease</keyword>
<reference evidence="10" key="1">
    <citation type="submission" date="2014-11" db="EMBL/GenBank/DDBJ databases">
        <authorList>
            <person name="Amaro Gonzalez C."/>
        </authorList>
    </citation>
    <scope>NUCLEOTIDE SEQUENCE</scope>
</reference>
<sequence>MQHSTFIQSVISILGFHKGGVSPLKRVTLCSEQLCRNIFSEVSVKIGWVSCKSTLTITGSATDHEDIFAFDGVGGILAHAFQPGDGIGGDVHFDEEERRTMNSSGKIWV</sequence>
<organism evidence="10">
    <name type="scientific">Anguilla anguilla</name>
    <name type="common">European freshwater eel</name>
    <name type="synonym">Muraena anguilla</name>
    <dbReference type="NCBI Taxonomy" id="7936"/>
    <lineage>
        <taxon>Eukaryota</taxon>
        <taxon>Metazoa</taxon>
        <taxon>Chordata</taxon>
        <taxon>Craniata</taxon>
        <taxon>Vertebrata</taxon>
        <taxon>Euteleostomi</taxon>
        <taxon>Actinopterygii</taxon>
        <taxon>Neopterygii</taxon>
        <taxon>Teleostei</taxon>
        <taxon>Anguilliformes</taxon>
        <taxon>Anguillidae</taxon>
        <taxon>Anguilla</taxon>
    </lineage>
</organism>
<evidence type="ECO:0000256" key="8">
    <source>
        <dbReference type="ARBA" id="ARBA00023049"/>
    </source>
</evidence>
<keyword evidence="3" id="KW-0645">Protease</keyword>
<dbReference type="PANTHER" id="PTHR10201">
    <property type="entry name" value="MATRIX METALLOPROTEINASE"/>
    <property type="match status" value="1"/>
</dbReference>
<feature type="domain" description="Peptidase M10 metallopeptidase" evidence="9">
    <location>
        <begin position="52"/>
        <end position="103"/>
    </location>
</feature>
<dbReference type="EMBL" id="GBXM01020363">
    <property type="protein sequence ID" value="JAH88214.1"/>
    <property type="molecule type" value="Transcribed_RNA"/>
</dbReference>
<evidence type="ECO:0000256" key="6">
    <source>
        <dbReference type="ARBA" id="ARBA00022801"/>
    </source>
</evidence>
<name>A0A0E9WCS7_ANGAN</name>
<dbReference type="Pfam" id="PF00413">
    <property type="entry name" value="Peptidase_M10"/>
    <property type="match status" value="1"/>
</dbReference>
<keyword evidence="7" id="KW-0862">Zinc</keyword>
<evidence type="ECO:0000259" key="9">
    <source>
        <dbReference type="Pfam" id="PF00413"/>
    </source>
</evidence>
<dbReference type="GO" id="GO:0006508">
    <property type="term" value="P:proteolysis"/>
    <property type="evidence" value="ECO:0007669"/>
    <property type="project" value="UniProtKB-KW"/>
</dbReference>
<dbReference type="GO" id="GO:0030574">
    <property type="term" value="P:collagen catabolic process"/>
    <property type="evidence" value="ECO:0007669"/>
    <property type="project" value="TreeGrafter"/>
</dbReference>
<proteinExistence type="inferred from homology"/>
<evidence type="ECO:0000256" key="4">
    <source>
        <dbReference type="ARBA" id="ARBA00022723"/>
    </source>
</evidence>
<dbReference type="GO" id="GO:0031012">
    <property type="term" value="C:extracellular matrix"/>
    <property type="evidence" value="ECO:0007669"/>
    <property type="project" value="InterPro"/>
</dbReference>
<dbReference type="SUPFAM" id="SSF55486">
    <property type="entry name" value="Metalloproteases ('zincins'), catalytic domain"/>
    <property type="match status" value="1"/>
</dbReference>
<evidence type="ECO:0000256" key="7">
    <source>
        <dbReference type="ARBA" id="ARBA00022833"/>
    </source>
</evidence>
<protein>
    <recommendedName>
        <fullName evidence="9">Peptidase M10 metallopeptidase domain-containing protein</fullName>
    </recommendedName>
</protein>
<evidence type="ECO:0000256" key="1">
    <source>
        <dbReference type="ARBA" id="ARBA00001947"/>
    </source>
</evidence>
<evidence type="ECO:0000256" key="3">
    <source>
        <dbReference type="ARBA" id="ARBA00022670"/>
    </source>
</evidence>
<dbReference type="AlphaFoldDB" id="A0A0E9WCS7"/>
<evidence type="ECO:0000256" key="2">
    <source>
        <dbReference type="ARBA" id="ARBA00010370"/>
    </source>
</evidence>
<keyword evidence="6" id="KW-0378">Hydrolase</keyword>
<dbReference type="GO" id="GO:0004222">
    <property type="term" value="F:metalloendopeptidase activity"/>
    <property type="evidence" value="ECO:0007669"/>
    <property type="project" value="InterPro"/>
</dbReference>